<comment type="caution">
    <text evidence="2">The sequence shown here is derived from an EMBL/GenBank/DDBJ whole genome shotgun (WGS) entry which is preliminary data.</text>
</comment>
<evidence type="ECO:0000313" key="3">
    <source>
        <dbReference type="Proteomes" id="UP000552097"/>
    </source>
</evidence>
<dbReference type="EMBL" id="JACHMO010000001">
    <property type="protein sequence ID" value="MBB5807471.1"/>
    <property type="molecule type" value="Genomic_DNA"/>
</dbReference>
<sequence length="427" mass="44732">MIHDLIVCGGGPAGTGLFVHAMRHNALDAFLAPGVLLVERSAQLGAGSLAHYRIEANSLGGAFLEALDDDGVDPRLAALRDHSSVAAVRALAGTTPPLPVVGEYLRELGTVVGEAIASHPGGDVRLGTRVDAIRLLPAGGAEVRMVDEATGAADTATARTVVVATGGQPRPLDRIKLRDDLNLWHYLDKSVHSSALIDRRAELAALGPNPRVVVVGGAHSAWSVAHLLLEEELLGERPHVTVLHRSPLRLFYTSTAMAAAEGYPFDTEDVCPLSGRVNRYSGLRGRAKDLAARTMGLAGTRPSTLDVLPITPDAPRRTYTDVLAAADLVVAATGFDGAVPPVTGRDGESLRLLTTADGHAVDADGHLVDESGRSVPELVAFGLGCGLRVSSAVGGEPRFRGRADGVWLYQHDVASVITSTLRRPAIV</sequence>
<dbReference type="InterPro" id="IPR023753">
    <property type="entry name" value="FAD/NAD-binding_dom"/>
</dbReference>
<dbReference type="PRINTS" id="PR00368">
    <property type="entry name" value="FADPNR"/>
</dbReference>
<dbReference type="PRINTS" id="PR00411">
    <property type="entry name" value="PNDRDTASEI"/>
</dbReference>
<name>A0A7W9HSR4_9PSEU</name>
<dbReference type="GO" id="GO:0016491">
    <property type="term" value="F:oxidoreductase activity"/>
    <property type="evidence" value="ECO:0007669"/>
    <property type="project" value="InterPro"/>
</dbReference>
<reference evidence="2 3" key="1">
    <citation type="submission" date="2020-08" db="EMBL/GenBank/DDBJ databases">
        <title>Sequencing the genomes of 1000 actinobacteria strains.</title>
        <authorList>
            <person name="Klenk H.-P."/>
        </authorList>
    </citation>
    <scope>NUCLEOTIDE SEQUENCE [LARGE SCALE GENOMIC DNA]</scope>
    <source>
        <strain evidence="2 3">DSM 45486</strain>
    </source>
</reference>
<dbReference type="SUPFAM" id="SSF51905">
    <property type="entry name" value="FAD/NAD(P)-binding domain"/>
    <property type="match status" value="1"/>
</dbReference>
<dbReference type="RefSeq" id="WP_184927533.1">
    <property type="nucleotide sequence ID" value="NZ_JACHMO010000001.1"/>
</dbReference>
<evidence type="ECO:0000313" key="2">
    <source>
        <dbReference type="EMBL" id="MBB5807471.1"/>
    </source>
</evidence>
<proteinExistence type="predicted"/>
<dbReference type="AlphaFoldDB" id="A0A7W9HSR4"/>
<dbReference type="Gene3D" id="3.50.50.60">
    <property type="entry name" value="FAD/NAD(P)-binding domain"/>
    <property type="match status" value="1"/>
</dbReference>
<keyword evidence="3" id="KW-1185">Reference proteome</keyword>
<dbReference type="InterPro" id="IPR036188">
    <property type="entry name" value="FAD/NAD-bd_sf"/>
</dbReference>
<organism evidence="2 3">
    <name type="scientific">Saccharothrix ecbatanensis</name>
    <dbReference type="NCBI Taxonomy" id="1105145"/>
    <lineage>
        <taxon>Bacteria</taxon>
        <taxon>Bacillati</taxon>
        <taxon>Actinomycetota</taxon>
        <taxon>Actinomycetes</taxon>
        <taxon>Pseudonocardiales</taxon>
        <taxon>Pseudonocardiaceae</taxon>
        <taxon>Saccharothrix</taxon>
    </lineage>
</organism>
<dbReference type="Pfam" id="PF07992">
    <property type="entry name" value="Pyr_redox_2"/>
    <property type="match status" value="1"/>
</dbReference>
<evidence type="ECO:0000259" key="1">
    <source>
        <dbReference type="Pfam" id="PF07992"/>
    </source>
</evidence>
<feature type="domain" description="FAD/NAD(P)-binding" evidence="1">
    <location>
        <begin position="4"/>
        <end position="250"/>
    </location>
</feature>
<gene>
    <name evidence="2" type="ORF">F4560_007239</name>
</gene>
<dbReference type="Proteomes" id="UP000552097">
    <property type="component" value="Unassembled WGS sequence"/>
</dbReference>
<accession>A0A7W9HSR4</accession>
<protein>
    <recommendedName>
        <fullName evidence="1">FAD/NAD(P)-binding domain-containing protein</fullName>
    </recommendedName>
</protein>